<feature type="transmembrane region" description="Helical" evidence="1">
    <location>
        <begin position="76"/>
        <end position="92"/>
    </location>
</feature>
<feature type="transmembrane region" description="Helical" evidence="1">
    <location>
        <begin position="45"/>
        <end position="64"/>
    </location>
</feature>
<name>A0A5E4MVX3_9HEMI</name>
<keyword evidence="1" id="KW-1133">Transmembrane helix</keyword>
<proteinExistence type="predicted"/>
<keyword evidence="1 2" id="KW-0812">Transmembrane</keyword>
<dbReference type="OrthoDB" id="10258440at2759"/>
<evidence type="ECO:0000256" key="1">
    <source>
        <dbReference type="SAM" id="Phobius"/>
    </source>
</evidence>
<keyword evidence="1" id="KW-0472">Membrane</keyword>
<sequence length="133" mass="15443">MPLTQRALTTWASMVVFLVLLTIQLQSKQKQSWYTIFMPIWMDDALTALFIICSCVHSNSCHAISEMPVFCGSRRCIIFIICLMKIIAQLTLCHKLENKSPQLPMVYVFLPIWTLIIYLIIIVVPPLIRHYKE</sequence>
<feature type="transmembrane region" description="Helical" evidence="1">
    <location>
        <begin position="104"/>
        <end position="128"/>
    </location>
</feature>
<dbReference type="Pfam" id="PF10269">
    <property type="entry name" value="Tmemb_185A"/>
    <property type="match status" value="1"/>
</dbReference>
<dbReference type="AlphaFoldDB" id="A0A5E4MVX3"/>
<evidence type="ECO:0000313" key="2">
    <source>
        <dbReference type="EMBL" id="VVC36445.1"/>
    </source>
</evidence>
<protein>
    <submittedName>
        <fullName evidence="2">Transmembrane Fragile-X-F-associated protein</fullName>
    </submittedName>
</protein>
<dbReference type="Proteomes" id="UP000325440">
    <property type="component" value="Unassembled WGS sequence"/>
</dbReference>
<organism evidence="2 3">
    <name type="scientific">Cinara cedri</name>
    <dbReference type="NCBI Taxonomy" id="506608"/>
    <lineage>
        <taxon>Eukaryota</taxon>
        <taxon>Metazoa</taxon>
        <taxon>Ecdysozoa</taxon>
        <taxon>Arthropoda</taxon>
        <taxon>Hexapoda</taxon>
        <taxon>Insecta</taxon>
        <taxon>Pterygota</taxon>
        <taxon>Neoptera</taxon>
        <taxon>Paraneoptera</taxon>
        <taxon>Hemiptera</taxon>
        <taxon>Sternorrhyncha</taxon>
        <taxon>Aphidomorpha</taxon>
        <taxon>Aphidoidea</taxon>
        <taxon>Aphididae</taxon>
        <taxon>Lachninae</taxon>
        <taxon>Cinara</taxon>
    </lineage>
</organism>
<gene>
    <name evidence="2" type="ORF">CINCED_3A001838</name>
</gene>
<reference evidence="2 3" key="1">
    <citation type="submission" date="2019-08" db="EMBL/GenBank/DDBJ databases">
        <authorList>
            <person name="Alioto T."/>
            <person name="Alioto T."/>
            <person name="Gomez Garrido J."/>
        </authorList>
    </citation>
    <scope>NUCLEOTIDE SEQUENCE [LARGE SCALE GENOMIC DNA]</scope>
</reference>
<keyword evidence="3" id="KW-1185">Reference proteome</keyword>
<dbReference type="EMBL" id="CABPRJ010001433">
    <property type="protein sequence ID" value="VVC36445.1"/>
    <property type="molecule type" value="Genomic_DNA"/>
</dbReference>
<dbReference type="InterPro" id="IPR019396">
    <property type="entry name" value="TM_Fragile-X-F-assoc"/>
</dbReference>
<feature type="transmembrane region" description="Helical" evidence="1">
    <location>
        <begin position="7"/>
        <end position="25"/>
    </location>
</feature>
<accession>A0A5E4MVX3</accession>
<evidence type="ECO:0000313" key="3">
    <source>
        <dbReference type="Proteomes" id="UP000325440"/>
    </source>
</evidence>